<dbReference type="EMBL" id="CM056742">
    <property type="protein sequence ID" value="KAJ8680393.1"/>
    <property type="molecule type" value="Genomic_DNA"/>
</dbReference>
<comment type="caution">
    <text evidence="1">The sequence shown here is derived from an EMBL/GenBank/DDBJ whole genome shotgun (WGS) entry which is preliminary data.</text>
</comment>
<accession>A0ACC2PAD3</accession>
<reference evidence="1" key="1">
    <citation type="submission" date="2023-04" db="EMBL/GenBank/DDBJ databases">
        <title>A chromosome-level genome assembly of the parasitoid wasp Eretmocerus hayati.</title>
        <authorList>
            <person name="Zhong Y."/>
            <person name="Liu S."/>
            <person name="Liu Y."/>
        </authorList>
    </citation>
    <scope>NUCLEOTIDE SEQUENCE</scope>
    <source>
        <strain evidence="1">ZJU_SS_LIU_2023</strain>
    </source>
</reference>
<proteinExistence type="predicted"/>
<evidence type="ECO:0000313" key="2">
    <source>
        <dbReference type="Proteomes" id="UP001239111"/>
    </source>
</evidence>
<dbReference type="Proteomes" id="UP001239111">
    <property type="component" value="Chromosome 2"/>
</dbReference>
<organism evidence="1 2">
    <name type="scientific">Eretmocerus hayati</name>
    <dbReference type="NCBI Taxonomy" id="131215"/>
    <lineage>
        <taxon>Eukaryota</taxon>
        <taxon>Metazoa</taxon>
        <taxon>Ecdysozoa</taxon>
        <taxon>Arthropoda</taxon>
        <taxon>Hexapoda</taxon>
        <taxon>Insecta</taxon>
        <taxon>Pterygota</taxon>
        <taxon>Neoptera</taxon>
        <taxon>Endopterygota</taxon>
        <taxon>Hymenoptera</taxon>
        <taxon>Apocrita</taxon>
        <taxon>Proctotrupomorpha</taxon>
        <taxon>Chalcidoidea</taxon>
        <taxon>Aphelinidae</taxon>
        <taxon>Aphelininae</taxon>
        <taxon>Eretmocerus</taxon>
    </lineage>
</organism>
<name>A0ACC2PAD3_9HYME</name>
<gene>
    <name evidence="1" type="ORF">QAD02_016180</name>
</gene>
<protein>
    <submittedName>
        <fullName evidence="1">Uncharacterized protein</fullName>
    </submittedName>
</protein>
<keyword evidence="2" id="KW-1185">Reference proteome</keyword>
<sequence>MRALVLLFTGLLACAVADEEYKVVCYFGSWSVYRSGNGQFKISDIDASLCTHLIYTFIGVTDDGNVRILDAYQDLEKDYGQKGYKRFNALRNNIPNVKTMIAMGGWNEGSPKYSEVVSSPSKRKNFVKSVLEFLKEHDFDGFDLDWEYPNQRGGKSSDKENFVSLLRELKEAFKGKNLILSAAVGSAETSASQSYLIAEVAKYLDFINLMTYDLHGQWDKKTGINAPLYHASEEQNQDRLLNVDACVNYWINQGAPPKKLVLGVPLYGRSFKLDNPSMNGIGAPASQGANPGPYTNEPGMLGYNEICENLKYKAWKEVFHEEQRVPYAYKGDQWVGYDNERSLKEKADYVKKMGLGGMMVWSLETDDFKGICGEKYPLLNVINQNLRGRRGSTSSVQRQKPGPSPNKPESGYKASSEHSKKKIDLLPTSQLGPRFGSPGHSSPIYPASKPSVFQGSSTHPTRPSHNSIQNFQKPSYIHPSPSPFHPSSSQQVPSQTVVKQPEPYDEEEDHVEDSEELEKPHEREGRGGAEEGGEEFDLVLPHPTEVSQGTTSTTQKTPTKPMETSTKPLMEAKNPVSDFIDWRNRISTAKPVPVHQVTQEVVENQGTGIQKDPETSQKPPNRATVHWPPTQSPPQNPLKPQWQSSQILAQSTQRPLFTPSGPLQTPSATFLIPQHHLQNPQGYPGFNQDPSLGPLVVSHNPWTGQQILVQNPQYPWGPPQVTRTEPASFDQSSLSQIPQQNLPVSLQQAKPEIANSQTSDLSDKIGLCKNVGPVGGHVRDPDQCDVFYQCHLDGEKYRIHKFKCSHPTKFNPASNSCDHPTNVQC</sequence>
<evidence type="ECO:0000313" key="1">
    <source>
        <dbReference type="EMBL" id="KAJ8680393.1"/>
    </source>
</evidence>